<dbReference type="KEGG" id="pstg:E8M01_23785"/>
<name>A0A4D7B056_9HYPH</name>
<proteinExistence type="predicted"/>
<evidence type="ECO:0000313" key="1">
    <source>
        <dbReference type="EMBL" id="QCI66999.1"/>
    </source>
</evidence>
<accession>A0A4D7B056</accession>
<keyword evidence="2" id="KW-1185">Reference proteome</keyword>
<dbReference type="EMBL" id="CP039690">
    <property type="protein sequence ID" value="QCI66999.1"/>
    <property type="molecule type" value="Genomic_DNA"/>
</dbReference>
<gene>
    <name evidence="1" type="ORF">E8M01_23785</name>
</gene>
<protein>
    <submittedName>
        <fullName evidence="1">DUF2917 domain-containing protein</fullName>
    </submittedName>
</protein>
<sequence>MVCLSNDALIHLERGGLVRLGDSAGATVACLEGAVWITQDNDRRDIVLTGGDSYVVESSGLTVVCAIAGPASLTVGKPVVVEPVLVETLHEKAA</sequence>
<evidence type="ECO:0000313" key="2">
    <source>
        <dbReference type="Proteomes" id="UP000298781"/>
    </source>
</evidence>
<reference evidence="1 2" key="1">
    <citation type="submission" date="2019-04" db="EMBL/GenBank/DDBJ databases">
        <title>Phreatobacter aquaticus sp. nov.</title>
        <authorList>
            <person name="Choi A."/>
        </authorList>
    </citation>
    <scope>NUCLEOTIDE SEQUENCE [LARGE SCALE GENOMIC DNA]</scope>
    <source>
        <strain evidence="1 2">KCTC 52518</strain>
    </source>
</reference>
<dbReference type="Proteomes" id="UP000298781">
    <property type="component" value="Chromosome"/>
</dbReference>
<organism evidence="1 2">
    <name type="scientific">Phreatobacter stygius</name>
    <dbReference type="NCBI Taxonomy" id="1940610"/>
    <lineage>
        <taxon>Bacteria</taxon>
        <taxon>Pseudomonadati</taxon>
        <taxon>Pseudomonadota</taxon>
        <taxon>Alphaproteobacteria</taxon>
        <taxon>Hyphomicrobiales</taxon>
        <taxon>Phreatobacteraceae</taxon>
        <taxon>Phreatobacter</taxon>
    </lineage>
</organism>
<dbReference type="InterPro" id="IPR021317">
    <property type="entry name" value="DUF2917"/>
</dbReference>
<dbReference type="Pfam" id="PF11142">
    <property type="entry name" value="DUF2917"/>
    <property type="match status" value="1"/>
</dbReference>
<dbReference type="OrthoDB" id="8482059at2"/>
<dbReference type="AlphaFoldDB" id="A0A4D7B056"/>
<dbReference type="RefSeq" id="WP_136962437.1">
    <property type="nucleotide sequence ID" value="NZ_CP039690.1"/>
</dbReference>